<evidence type="ECO:0000313" key="1">
    <source>
        <dbReference type="EMBL" id="GJT08986.1"/>
    </source>
</evidence>
<reference evidence="1" key="1">
    <citation type="journal article" date="2022" name="Int. J. Mol. Sci.">
        <title>Draft Genome of Tanacetum Coccineum: Genomic Comparison of Closely Related Tanacetum-Family Plants.</title>
        <authorList>
            <person name="Yamashiro T."/>
            <person name="Shiraishi A."/>
            <person name="Nakayama K."/>
            <person name="Satake H."/>
        </authorList>
    </citation>
    <scope>NUCLEOTIDE SEQUENCE</scope>
</reference>
<sequence length="137" mass="15503">MARQCTQPKRPRNATRFKEKAMQVEAQESGQIVDEEKLAFLVDPRITDCYDVQPTIIHNASYQTDDLDAYDFDCDDISTDKAVLMANLSNYGLDVLFEVPTFEIYQNDMDNQTEVNAASENMLEVTTASEYQVNAAS</sequence>
<reference evidence="1" key="2">
    <citation type="submission" date="2022-01" db="EMBL/GenBank/DDBJ databases">
        <authorList>
            <person name="Yamashiro T."/>
            <person name="Shiraishi A."/>
            <person name="Satake H."/>
            <person name="Nakayama K."/>
        </authorList>
    </citation>
    <scope>NUCLEOTIDE SEQUENCE</scope>
</reference>
<dbReference type="Proteomes" id="UP001151760">
    <property type="component" value="Unassembled WGS sequence"/>
</dbReference>
<dbReference type="EMBL" id="BQNB010012873">
    <property type="protein sequence ID" value="GJT08986.1"/>
    <property type="molecule type" value="Genomic_DNA"/>
</dbReference>
<accession>A0ABQ5B684</accession>
<gene>
    <name evidence="1" type="ORF">Tco_0843448</name>
</gene>
<protein>
    <submittedName>
        <fullName evidence="1">Uncharacterized protein</fullName>
    </submittedName>
</protein>
<name>A0ABQ5B684_9ASTR</name>
<proteinExistence type="predicted"/>
<keyword evidence="2" id="KW-1185">Reference proteome</keyword>
<comment type="caution">
    <text evidence="1">The sequence shown here is derived from an EMBL/GenBank/DDBJ whole genome shotgun (WGS) entry which is preliminary data.</text>
</comment>
<organism evidence="1 2">
    <name type="scientific">Tanacetum coccineum</name>
    <dbReference type="NCBI Taxonomy" id="301880"/>
    <lineage>
        <taxon>Eukaryota</taxon>
        <taxon>Viridiplantae</taxon>
        <taxon>Streptophyta</taxon>
        <taxon>Embryophyta</taxon>
        <taxon>Tracheophyta</taxon>
        <taxon>Spermatophyta</taxon>
        <taxon>Magnoliopsida</taxon>
        <taxon>eudicotyledons</taxon>
        <taxon>Gunneridae</taxon>
        <taxon>Pentapetalae</taxon>
        <taxon>asterids</taxon>
        <taxon>campanulids</taxon>
        <taxon>Asterales</taxon>
        <taxon>Asteraceae</taxon>
        <taxon>Asteroideae</taxon>
        <taxon>Anthemideae</taxon>
        <taxon>Anthemidinae</taxon>
        <taxon>Tanacetum</taxon>
    </lineage>
</organism>
<evidence type="ECO:0000313" key="2">
    <source>
        <dbReference type="Proteomes" id="UP001151760"/>
    </source>
</evidence>